<dbReference type="Pfam" id="PF00565">
    <property type="entry name" value="SNase"/>
    <property type="match status" value="1"/>
</dbReference>
<evidence type="ECO:0000313" key="1">
    <source>
        <dbReference type="EMBL" id="CAD7239932.1"/>
    </source>
</evidence>
<gene>
    <name evidence="1" type="ORF">CTOB1V02_LOCUS17747</name>
</gene>
<organism evidence="1">
    <name type="scientific">Cyprideis torosa</name>
    <dbReference type="NCBI Taxonomy" id="163714"/>
    <lineage>
        <taxon>Eukaryota</taxon>
        <taxon>Metazoa</taxon>
        <taxon>Ecdysozoa</taxon>
        <taxon>Arthropoda</taxon>
        <taxon>Crustacea</taxon>
        <taxon>Oligostraca</taxon>
        <taxon>Ostracoda</taxon>
        <taxon>Podocopa</taxon>
        <taxon>Podocopida</taxon>
        <taxon>Cytherocopina</taxon>
        <taxon>Cytheroidea</taxon>
        <taxon>Cytherideidae</taxon>
        <taxon>Cyprideis</taxon>
    </lineage>
</organism>
<protein>
    <submittedName>
        <fullName evidence="1">Uncharacterized protein</fullName>
    </submittedName>
</protein>
<dbReference type="SUPFAM" id="SSF50199">
    <property type="entry name" value="Staphylococcal nuclease"/>
    <property type="match status" value="1"/>
</dbReference>
<dbReference type="InterPro" id="IPR035437">
    <property type="entry name" value="SNase_OB-fold_sf"/>
</dbReference>
<dbReference type="InterPro" id="IPR016071">
    <property type="entry name" value="Staphylococal_nuclease_OB-fold"/>
</dbReference>
<sequence>YAWHYRKYSKDPNLQALEDEARKAKRGLWADPDPVAPWDWRRS</sequence>
<proteinExistence type="predicted"/>
<dbReference type="OrthoDB" id="430293at2759"/>
<name>A0A7R8ZWX8_9CRUS</name>
<dbReference type="EMBL" id="OB748544">
    <property type="protein sequence ID" value="CAD7239932.1"/>
    <property type="molecule type" value="Genomic_DNA"/>
</dbReference>
<dbReference type="Gene3D" id="2.40.50.90">
    <property type="match status" value="1"/>
</dbReference>
<accession>A0A7R8ZWX8</accession>
<dbReference type="AlphaFoldDB" id="A0A7R8ZWX8"/>
<feature type="non-terminal residue" evidence="1">
    <location>
        <position position="1"/>
    </location>
</feature>
<reference evidence="1" key="1">
    <citation type="submission" date="2020-11" db="EMBL/GenBank/DDBJ databases">
        <authorList>
            <person name="Tran Van P."/>
        </authorList>
    </citation>
    <scope>NUCLEOTIDE SEQUENCE</scope>
</reference>